<dbReference type="Pfam" id="PF02350">
    <property type="entry name" value="Epimerase_2"/>
    <property type="match status" value="1"/>
</dbReference>
<comment type="similarity">
    <text evidence="3 5">Belongs to the UDP-N-acetylglucosamine 2-epimerase family.</text>
</comment>
<dbReference type="Proteomes" id="UP001199260">
    <property type="component" value="Unassembled WGS sequence"/>
</dbReference>
<dbReference type="AlphaFoldDB" id="A0AAW4XXE0"/>
<feature type="domain" description="UDP-N-acetylglucosamine 2-epimerase" evidence="6">
    <location>
        <begin position="33"/>
        <end position="385"/>
    </location>
</feature>
<reference evidence="7 8" key="1">
    <citation type="submission" date="2021-11" db="EMBL/GenBank/DDBJ databases">
        <title>Genome sequence.</title>
        <authorList>
            <person name="Sun Q."/>
        </authorList>
    </citation>
    <scope>NUCLEOTIDE SEQUENCE [LARGE SCALE GENOMIC DNA]</scope>
    <source>
        <strain evidence="7 8">KCTC 12005</strain>
    </source>
</reference>
<organism evidence="7 8">
    <name type="scientific">Comamonas koreensis</name>
    <dbReference type="NCBI Taxonomy" id="160825"/>
    <lineage>
        <taxon>Bacteria</taxon>
        <taxon>Pseudomonadati</taxon>
        <taxon>Pseudomonadota</taxon>
        <taxon>Betaproteobacteria</taxon>
        <taxon>Burkholderiales</taxon>
        <taxon>Comamonadaceae</taxon>
        <taxon>Comamonas</taxon>
    </lineage>
</organism>
<evidence type="ECO:0000256" key="4">
    <source>
        <dbReference type="ARBA" id="ARBA00038858"/>
    </source>
</evidence>
<dbReference type="EC" id="5.1.3.14" evidence="4"/>
<protein>
    <recommendedName>
        <fullName evidence="4">UDP-N-acetylglucosamine 2-epimerase (non-hydrolyzing)</fullName>
        <ecNumber evidence="4">5.1.3.14</ecNumber>
    </recommendedName>
</protein>
<sequence length="394" mass="42197">MSSSNPSSSFSVAAIMGTRPEIIKMAPVVLALRARGITTHVLHTGQHEEMAWPLYEFFGIAPQQVIRLKREVATLPALSSELMSAIGSTLASLQPAVALVHGDTSSAAMGALAASYLQIPVGHVEAGLRSGRISEPFPEEINRSLIGRVSQWHFAPTGQARENLEKENVPGNISVVGNTVVDAVLLAARHVRKQRAAGQPVANPDYQWFVDSGLRQLVLVTAHRRENWGEPMVEIAQSVARLLEQHPDAAVIWPVHLNPLVQQVVRGVHAATTAEVQRRWRLTAPLDYAPMVEIMDAAQLLLTDSGGIQEEGLSLHKPLLVMREVTERPEVITCGAGLLVGTEAERILSAASHVLATGQLPGQPPATVDNPFGDGSSGVQIAAAIARHLPPSSL</sequence>
<evidence type="ECO:0000259" key="6">
    <source>
        <dbReference type="Pfam" id="PF02350"/>
    </source>
</evidence>
<evidence type="ECO:0000313" key="7">
    <source>
        <dbReference type="EMBL" id="MCD2165291.1"/>
    </source>
</evidence>
<accession>A0AAW4XXE0</accession>
<dbReference type="CDD" id="cd03786">
    <property type="entry name" value="GTB_UDP-GlcNAc_2-Epimerase"/>
    <property type="match status" value="1"/>
</dbReference>
<dbReference type="InterPro" id="IPR003331">
    <property type="entry name" value="UDP_GlcNAc_Epimerase_2_dom"/>
</dbReference>
<dbReference type="RefSeq" id="WP_230773821.1">
    <property type="nucleotide sequence ID" value="NZ_JAJNCT010000009.1"/>
</dbReference>
<comment type="catalytic activity">
    <reaction evidence="2">
        <text>UDP-N-acetyl-alpha-D-glucosamine = UDP-N-acetyl-alpha-D-mannosamine</text>
        <dbReference type="Rhea" id="RHEA:17213"/>
        <dbReference type="ChEBI" id="CHEBI:57705"/>
        <dbReference type="ChEBI" id="CHEBI:68623"/>
        <dbReference type="EC" id="5.1.3.14"/>
    </reaction>
</comment>
<dbReference type="GO" id="GO:0008761">
    <property type="term" value="F:UDP-N-acetylglucosamine 2-epimerase activity"/>
    <property type="evidence" value="ECO:0007669"/>
    <property type="project" value="UniProtKB-EC"/>
</dbReference>
<evidence type="ECO:0000313" key="8">
    <source>
        <dbReference type="Proteomes" id="UP001199260"/>
    </source>
</evidence>
<comment type="caution">
    <text evidence="7">The sequence shown here is derived from an EMBL/GenBank/DDBJ whole genome shotgun (WGS) entry which is preliminary data.</text>
</comment>
<keyword evidence="8" id="KW-1185">Reference proteome</keyword>
<dbReference type="EMBL" id="JAJNCT010000009">
    <property type="protein sequence ID" value="MCD2165291.1"/>
    <property type="molecule type" value="Genomic_DNA"/>
</dbReference>
<keyword evidence="1 5" id="KW-0413">Isomerase</keyword>
<dbReference type="PANTHER" id="PTHR43174:SF2">
    <property type="entry name" value="UDP-N-ACETYLGLUCOSAMINE 2-EPIMERASE"/>
    <property type="match status" value="1"/>
</dbReference>
<dbReference type="Gene3D" id="3.40.50.2000">
    <property type="entry name" value="Glycogen Phosphorylase B"/>
    <property type="match status" value="2"/>
</dbReference>
<dbReference type="SUPFAM" id="SSF53756">
    <property type="entry name" value="UDP-Glycosyltransferase/glycogen phosphorylase"/>
    <property type="match status" value="1"/>
</dbReference>
<dbReference type="InterPro" id="IPR029767">
    <property type="entry name" value="WecB-like"/>
</dbReference>
<evidence type="ECO:0000256" key="5">
    <source>
        <dbReference type="RuleBase" id="RU003513"/>
    </source>
</evidence>
<gene>
    <name evidence="7" type="primary">wecB</name>
    <name evidence="7" type="ORF">LPW39_09110</name>
</gene>
<proteinExistence type="inferred from homology"/>
<evidence type="ECO:0000256" key="3">
    <source>
        <dbReference type="ARBA" id="ARBA00038209"/>
    </source>
</evidence>
<evidence type="ECO:0000256" key="1">
    <source>
        <dbReference type="ARBA" id="ARBA00023235"/>
    </source>
</evidence>
<name>A0AAW4XXE0_9BURK</name>
<evidence type="ECO:0000256" key="2">
    <source>
        <dbReference type="ARBA" id="ARBA00036080"/>
    </source>
</evidence>
<dbReference type="PANTHER" id="PTHR43174">
    <property type="entry name" value="UDP-N-ACETYLGLUCOSAMINE 2-EPIMERASE"/>
    <property type="match status" value="1"/>
</dbReference>
<dbReference type="NCBIfam" id="TIGR00236">
    <property type="entry name" value="wecB"/>
    <property type="match status" value="1"/>
</dbReference>